<evidence type="ECO:0000256" key="2">
    <source>
        <dbReference type="ARBA" id="ARBA00005184"/>
    </source>
</evidence>
<dbReference type="HOGENOM" id="CLU_012243_1_0_1"/>
<dbReference type="RefSeq" id="XP_003834173.1">
    <property type="nucleotide sequence ID" value="XM_003834125.1"/>
</dbReference>
<dbReference type="InterPro" id="IPR000070">
    <property type="entry name" value="Pectinesterase_cat"/>
</dbReference>
<evidence type="ECO:0000256" key="11">
    <source>
        <dbReference type="RuleBase" id="RU000589"/>
    </source>
</evidence>
<evidence type="ECO:0000256" key="5">
    <source>
        <dbReference type="ARBA" id="ARBA00022525"/>
    </source>
</evidence>
<organism evidence="14">
    <name type="scientific">Leptosphaeria maculans (strain JN3 / isolate v23.1.3 / race Av1-4-5-6-7-8)</name>
    <name type="common">Blackleg fungus</name>
    <name type="synonym">Phoma lingam</name>
    <dbReference type="NCBI Taxonomy" id="985895"/>
    <lineage>
        <taxon>Eukaryota</taxon>
        <taxon>Fungi</taxon>
        <taxon>Dikarya</taxon>
        <taxon>Ascomycota</taxon>
        <taxon>Pezizomycotina</taxon>
        <taxon>Dothideomycetes</taxon>
        <taxon>Pleosporomycetidae</taxon>
        <taxon>Pleosporales</taxon>
        <taxon>Pleosporineae</taxon>
        <taxon>Leptosphaeriaceae</taxon>
        <taxon>Plenodomus</taxon>
        <taxon>Plenodomus lingam/Leptosphaeria maculans species complex</taxon>
    </lineage>
</organism>
<dbReference type="PANTHER" id="PTHR31321:SF127">
    <property type="entry name" value="PECTINESTERASE"/>
    <property type="match status" value="1"/>
</dbReference>
<comment type="pathway">
    <text evidence="2 11">Glycan metabolism; pectin degradation; 2-dehydro-3-deoxy-D-gluconate from pectin: step 1/5.</text>
</comment>
<dbReference type="eggNOG" id="ENOG502QSQ4">
    <property type="taxonomic scope" value="Eukaryota"/>
</dbReference>
<dbReference type="AlphaFoldDB" id="E4ZHH5"/>
<dbReference type="OrthoDB" id="2019149at2759"/>
<proteinExistence type="inferred from homology"/>
<dbReference type="VEuPathDB" id="FungiDB:LEMA_P058420.1"/>
<dbReference type="FunFam" id="2.160.20.10:FF:000014">
    <property type="entry name" value="Pectinesterase"/>
    <property type="match status" value="1"/>
</dbReference>
<evidence type="ECO:0000256" key="8">
    <source>
        <dbReference type="ARBA" id="ARBA00023085"/>
    </source>
</evidence>
<dbReference type="InterPro" id="IPR033131">
    <property type="entry name" value="Pectinesterase_Asp_AS"/>
</dbReference>
<dbReference type="Gene3D" id="2.160.20.10">
    <property type="entry name" value="Single-stranded right-handed beta-helix, Pectin lyase-like"/>
    <property type="match status" value="1"/>
</dbReference>
<evidence type="ECO:0000256" key="9">
    <source>
        <dbReference type="ARBA" id="ARBA00047928"/>
    </source>
</evidence>
<dbReference type="GO" id="GO:0045490">
    <property type="term" value="P:pectin catabolic process"/>
    <property type="evidence" value="ECO:0007669"/>
    <property type="project" value="UniProtKB-UniRule"/>
</dbReference>
<reference evidence="14" key="1">
    <citation type="journal article" date="2011" name="Nat. Commun.">
        <title>Effector diversification within compartments of the Leptosphaeria maculans genome affected by Repeat-Induced Point mutations.</title>
        <authorList>
            <person name="Rouxel T."/>
            <person name="Grandaubert J."/>
            <person name="Hane J.K."/>
            <person name="Hoede C."/>
            <person name="van de Wouw A.P."/>
            <person name="Couloux A."/>
            <person name="Dominguez V."/>
            <person name="Anthouard V."/>
            <person name="Bally P."/>
            <person name="Bourras S."/>
            <person name="Cozijnsen A.J."/>
            <person name="Ciuffetti L.M."/>
            <person name="Degrave A."/>
            <person name="Dilmaghani A."/>
            <person name="Duret L."/>
            <person name="Fudal I."/>
            <person name="Goodwin S.B."/>
            <person name="Gout L."/>
            <person name="Glaser N."/>
            <person name="Linglin J."/>
            <person name="Kema G.H.J."/>
            <person name="Lapalu N."/>
            <person name="Lawrence C.B."/>
            <person name="May K."/>
            <person name="Meyer M."/>
            <person name="Ollivier B."/>
            <person name="Poulain J."/>
            <person name="Schoch C.L."/>
            <person name="Simon A."/>
            <person name="Spatafora J.W."/>
            <person name="Stachowiak A."/>
            <person name="Turgeon B.G."/>
            <person name="Tyler B.M."/>
            <person name="Vincent D."/>
            <person name="Weissenbach J."/>
            <person name="Amselem J."/>
            <person name="Quesneville H."/>
            <person name="Oliver R.P."/>
            <person name="Wincker P."/>
            <person name="Balesdent M.-H."/>
            <person name="Howlett B.J."/>
        </authorList>
    </citation>
    <scope>NUCLEOTIDE SEQUENCE [LARGE SCALE GENOMIC DNA]</scope>
    <source>
        <strain evidence="14">JN3 / isolate v23.1.3 / race Av1-4-5-6-7-8</strain>
    </source>
</reference>
<evidence type="ECO:0000256" key="4">
    <source>
        <dbReference type="ARBA" id="ARBA00013229"/>
    </source>
</evidence>
<evidence type="ECO:0000256" key="6">
    <source>
        <dbReference type="ARBA" id="ARBA00022729"/>
    </source>
</evidence>
<dbReference type="InParanoid" id="E4ZHH5"/>
<dbReference type="GO" id="GO:0030599">
    <property type="term" value="F:pectinesterase activity"/>
    <property type="evidence" value="ECO:0007669"/>
    <property type="project" value="UniProtKB-UniRule"/>
</dbReference>
<dbReference type="InterPro" id="IPR012334">
    <property type="entry name" value="Pectin_lyas_fold"/>
</dbReference>
<feature type="chain" id="PRO_5005128107" description="Pectinesterase" evidence="11">
    <location>
        <begin position="18"/>
        <end position="339"/>
    </location>
</feature>
<evidence type="ECO:0000256" key="3">
    <source>
        <dbReference type="ARBA" id="ARBA00008891"/>
    </source>
</evidence>
<keyword evidence="7 11" id="KW-0378">Hydrolase</keyword>
<dbReference type="SUPFAM" id="SSF51126">
    <property type="entry name" value="Pectin lyase-like"/>
    <property type="match status" value="1"/>
</dbReference>
<dbReference type="EC" id="3.1.1.11" evidence="4 11"/>
<accession>E4ZHH5</accession>
<keyword evidence="5 11" id="KW-0964">Secreted</keyword>
<sequence>MHPSLGFILSLAVAAVATPSHPERRTARHSSPDGCLTVGKGGKFHKVQDAVDALDKSNPKSQCIYIAKGKYQEQVTIEKIASPLIIYGETSDTSDYNSNAVTITQGRSQDNFKNENDKTATLRAHTPNLKVYNINLVNTRGAGSQALAVSASGDKQAYYACQLIGYQDTVLAQTGKQLYAKCYIEGATDFIFGEEAFALFHGCTIGVLPKEKGKGHITANGADDESNKSIFVIENSSIAAARDKSVKDGSYTLGRPWGHHARTVFQNCDLSAVINEVGWSTWNDNDPRNDYAFFGEYGNTGKGALGKRPKWVKQLKKPIAITEVLDKDYKSWTDASYLG</sequence>
<dbReference type="OMA" id="TIIWINS"/>
<name>E4ZHH5_LEPMJ</name>
<dbReference type="PROSITE" id="PS00503">
    <property type="entry name" value="PECTINESTERASE_2"/>
    <property type="match status" value="1"/>
</dbReference>
<protein>
    <recommendedName>
        <fullName evidence="4 11">Pectinesterase</fullName>
        <ecNumber evidence="4 11">3.1.1.11</ecNumber>
    </recommendedName>
</protein>
<keyword evidence="6 11" id="KW-0732">Signal</keyword>
<dbReference type="EMBL" id="FP929065">
    <property type="protein sequence ID" value="CBX90808.1"/>
    <property type="molecule type" value="Genomic_DNA"/>
</dbReference>
<evidence type="ECO:0000256" key="1">
    <source>
        <dbReference type="ARBA" id="ARBA00004613"/>
    </source>
</evidence>
<dbReference type="GO" id="GO:0005576">
    <property type="term" value="C:extracellular region"/>
    <property type="evidence" value="ECO:0007669"/>
    <property type="project" value="UniProtKB-SubCell"/>
</dbReference>
<gene>
    <name evidence="13" type="ORF">LEMA_P058420.1</name>
</gene>
<comment type="subcellular location">
    <subcellularLocation>
        <location evidence="1 11">Secreted</location>
    </subcellularLocation>
</comment>
<keyword evidence="11" id="KW-0961">Cell wall biogenesis/degradation</keyword>
<dbReference type="GeneID" id="13285226"/>
<keyword evidence="14" id="KW-1185">Reference proteome</keyword>
<dbReference type="Pfam" id="PF01095">
    <property type="entry name" value="Pectinesterase"/>
    <property type="match status" value="1"/>
</dbReference>
<comment type="function">
    <text evidence="11">Involved in maceration and soft-rotting of plant tissue.</text>
</comment>
<dbReference type="PANTHER" id="PTHR31321">
    <property type="entry name" value="ACYL-COA THIOESTER HYDROLASE YBHC-RELATED"/>
    <property type="match status" value="1"/>
</dbReference>
<feature type="signal peptide" evidence="11">
    <location>
        <begin position="1"/>
        <end position="17"/>
    </location>
</feature>
<evidence type="ECO:0000259" key="12">
    <source>
        <dbReference type="Pfam" id="PF01095"/>
    </source>
</evidence>
<feature type="active site" evidence="10">
    <location>
        <position position="189"/>
    </location>
</feature>
<evidence type="ECO:0000256" key="10">
    <source>
        <dbReference type="PROSITE-ProRule" id="PRU10040"/>
    </source>
</evidence>
<evidence type="ECO:0000313" key="14">
    <source>
        <dbReference type="Proteomes" id="UP000002668"/>
    </source>
</evidence>
<evidence type="ECO:0000313" key="13">
    <source>
        <dbReference type="EMBL" id="CBX90808.1"/>
    </source>
</evidence>
<evidence type="ECO:0000256" key="7">
    <source>
        <dbReference type="ARBA" id="ARBA00022801"/>
    </source>
</evidence>
<dbReference type="InterPro" id="IPR011050">
    <property type="entry name" value="Pectin_lyase_fold/virulence"/>
</dbReference>
<dbReference type="Proteomes" id="UP000002668">
    <property type="component" value="Genome"/>
</dbReference>
<dbReference type="UniPathway" id="UPA00545">
    <property type="reaction ID" value="UER00823"/>
</dbReference>
<dbReference type="GO" id="GO:0042545">
    <property type="term" value="P:cell wall modification"/>
    <property type="evidence" value="ECO:0007669"/>
    <property type="project" value="UniProtKB-UniRule"/>
</dbReference>
<keyword evidence="8 11" id="KW-0063">Aspartyl esterase</keyword>
<dbReference type="STRING" id="985895.E4ZHH5"/>
<feature type="domain" description="Pectinesterase catalytic" evidence="12">
    <location>
        <begin position="41"/>
        <end position="312"/>
    </location>
</feature>
<comment type="catalytic activity">
    <reaction evidence="9 11">
        <text>[(1-&gt;4)-alpha-D-galacturonosyl methyl ester](n) + n H2O = [(1-&gt;4)-alpha-D-galacturonosyl](n) + n methanol + n H(+)</text>
        <dbReference type="Rhea" id="RHEA:22380"/>
        <dbReference type="Rhea" id="RHEA-COMP:14570"/>
        <dbReference type="Rhea" id="RHEA-COMP:14573"/>
        <dbReference type="ChEBI" id="CHEBI:15377"/>
        <dbReference type="ChEBI" id="CHEBI:15378"/>
        <dbReference type="ChEBI" id="CHEBI:17790"/>
        <dbReference type="ChEBI" id="CHEBI:140522"/>
        <dbReference type="ChEBI" id="CHEBI:140523"/>
        <dbReference type="EC" id="3.1.1.11"/>
    </reaction>
</comment>
<comment type="similarity">
    <text evidence="3">Belongs to the pectinesterase family.</text>
</comment>